<name>A0AAV7IQ79_COTGL</name>
<dbReference type="EMBL" id="JAHXZJ010001119">
    <property type="protein sequence ID" value="KAH0554419.1"/>
    <property type="molecule type" value="Genomic_DNA"/>
</dbReference>
<evidence type="ECO:0000313" key="3">
    <source>
        <dbReference type="Proteomes" id="UP000826195"/>
    </source>
</evidence>
<dbReference type="AlphaFoldDB" id="A0AAV7IQ79"/>
<dbReference type="InterPro" id="IPR036875">
    <property type="entry name" value="Znf_CCHC_sf"/>
</dbReference>
<gene>
    <name evidence="2" type="ORF">KQX54_010506</name>
</gene>
<feature type="compositionally biased region" description="Basic and acidic residues" evidence="1">
    <location>
        <begin position="261"/>
        <end position="270"/>
    </location>
</feature>
<feature type="region of interest" description="Disordered" evidence="1">
    <location>
        <begin position="435"/>
        <end position="503"/>
    </location>
</feature>
<evidence type="ECO:0000256" key="1">
    <source>
        <dbReference type="SAM" id="MobiDB-lite"/>
    </source>
</evidence>
<dbReference type="SUPFAM" id="SSF57756">
    <property type="entry name" value="Retrovirus zinc finger-like domains"/>
    <property type="match status" value="1"/>
</dbReference>
<sequence>MACESLVTIMQALSIEFLNRGNSLDSLEPLGAKIRDKRCASLTMVRTFLHDRSISLEYLKVAFWILCGSVVLFIYSDFDTTPNLTPGGEKIKFVSSLTNHGVMRGPVLVTSLVLPIFDYCVEVLTGLNLGLEKKLAVALSNFARFVLRKRLGSHINEPRVELGWLSPLNRRLYLDGVENKTEDEEKPTVGAKPKIIGNVAVEPLIKEGFANHLAMVNKQTNAMLACATAMERTTDKLNDLMKESMKMVQMLCNFTDKELETKRDRAKKSEVTPISVHSSQKRPLENAEMENENGKKAKFDEGQESRVNKELESMRKSIEEKELSAKINIKKDYKLTQKLEAERKNEQDDPNIKANRVNSGSRGREYRCHRCSGLGHWEQQCPWKEKGMWDCYKCKKMTDHKASDHEKYPDRFRKCESNTFRGKDFKKHDKTEYNKNQYRGRGLEKNEQKGVKSNKNNKSTKNTKSNYNNYKSANNNRDQHGKESLRRIKGDEEDDGDKSQNEKYITFIADLGLQITS</sequence>
<evidence type="ECO:0000313" key="2">
    <source>
        <dbReference type="EMBL" id="KAH0554419.1"/>
    </source>
</evidence>
<dbReference type="Proteomes" id="UP000826195">
    <property type="component" value="Unassembled WGS sequence"/>
</dbReference>
<feature type="compositionally biased region" description="Basic and acidic residues" evidence="1">
    <location>
        <begin position="441"/>
        <end position="450"/>
    </location>
</feature>
<feature type="region of interest" description="Disordered" evidence="1">
    <location>
        <begin position="341"/>
        <end position="365"/>
    </location>
</feature>
<dbReference type="GO" id="GO:0003676">
    <property type="term" value="F:nucleic acid binding"/>
    <property type="evidence" value="ECO:0007669"/>
    <property type="project" value="InterPro"/>
</dbReference>
<feature type="compositionally biased region" description="Basic and acidic residues" evidence="1">
    <location>
        <begin position="477"/>
        <end position="490"/>
    </location>
</feature>
<accession>A0AAV7IQ79</accession>
<evidence type="ECO:0008006" key="4">
    <source>
        <dbReference type="Google" id="ProtNLM"/>
    </source>
</evidence>
<feature type="compositionally biased region" description="Basic and acidic residues" evidence="1">
    <location>
        <begin position="292"/>
        <end position="307"/>
    </location>
</feature>
<organism evidence="2 3">
    <name type="scientific">Cotesia glomerata</name>
    <name type="common">Lepidopteran parasitic wasp</name>
    <name type="synonym">Apanteles glomeratus</name>
    <dbReference type="NCBI Taxonomy" id="32391"/>
    <lineage>
        <taxon>Eukaryota</taxon>
        <taxon>Metazoa</taxon>
        <taxon>Ecdysozoa</taxon>
        <taxon>Arthropoda</taxon>
        <taxon>Hexapoda</taxon>
        <taxon>Insecta</taxon>
        <taxon>Pterygota</taxon>
        <taxon>Neoptera</taxon>
        <taxon>Endopterygota</taxon>
        <taxon>Hymenoptera</taxon>
        <taxon>Apocrita</taxon>
        <taxon>Ichneumonoidea</taxon>
        <taxon>Braconidae</taxon>
        <taxon>Microgastrinae</taxon>
        <taxon>Cotesia</taxon>
    </lineage>
</organism>
<feature type="compositionally biased region" description="Basic and acidic residues" evidence="1">
    <location>
        <begin position="341"/>
        <end position="351"/>
    </location>
</feature>
<reference evidence="2 3" key="1">
    <citation type="journal article" date="2021" name="J. Hered.">
        <title>A chromosome-level genome assembly of the parasitoid wasp, Cotesia glomerata (Hymenoptera: Braconidae).</title>
        <authorList>
            <person name="Pinto B.J."/>
            <person name="Weis J.J."/>
            <person name="Gamble T."/>
            <person name="Ode P.J."/>
            <person name="Paul R."/>
            <person name="Zaspel J.M."/>
        </authorList>
    </citation>
    <scope>NUCLEOTIDE SEQUENCE [LARGE SCALE GENOMIC DNA]</scope>
    <source>
        <strain evidence="2">CgM1</strain>
    </source>
</reference>
<dbReference type="GO" id="GO:0008270">
    <property type="term" value="F:zinc ion binding"/>
    <property type="evidence" value="ECO:0007669"/>
    <property type="project" value="InterPro"/>
</dbReference>
<proteinExistence type="predicted"/>
<keyword evidence="3" id="KW-1185">Reference proteome</keyword>
<protein>
    <recommendedName>
        <fullName evidence="4">CCHC-type domain-containing protein</fullName>
    </recommendedName>
</protein>
<dbReference type="Gene3D" id="4.10.60.10">
    <property type="entry name" value="Zinc finger, CCHC-type"/>
    <property type="match status" value="1"/>
</dbReference>
<comment type="caution">
    <text evidence="2">The sequence shown here is derived from an EMBL/GenBank/DDBJ whole genome shotgun (WGS) entry which is preliminary data.</text>
</comment>
<feature type="compositionally biased region" description="Low complexity" evidence="1">
    <location>
        <begin position="453"/>
        <end position="476"/>
    </location>
</feature>
<feature type="region of interest" description="Disordered" evidence="1">
    <location>
        <begin position="261"/>
        <end position="307"/>
    </location>
</feature>